<evidence type="ECO:0000313" key="2">
    <source>
        <dbReference type="EMBL" id="CEA04029.1"/>
    </source>
</evidence>
<dbReference type="PATRIC" id="fig|1461581.3.peg.1295"/>
<dbReference type="OrthoDB" id="7064293at2"/>
<dbReference type="AlphaFoldDB" id="A0A078MCU0"/>
<dbReference type="EMBL" id="LM997413">
    <property type="protein sequence ID" value="CEA04029.1"/>
    <property type="molecule type" value="Genomic_DNA"/>
</dbReference>
<keyword evidence="1" id="KW-0732">Signal</keyword>
<gene>
    <name evidence="2" type="ORF">BN1049_01317</name>
</gene>
<evidence type="ECO:0000256" key="1">
    <source>
        <dbReference type="SAM" id="SignalP"/>
    </source>
</evidence>
<name>A0A078MCU0_9PSED</name>
<dbReference type="InterPro" id="IPR021844">
    <property type="entry name" value="Integr_conj_element_PFL4704"/>
</dbReference>
<organism evidence="2">
    <name type="scientific">Pseudomonas saudimassiliensis</name>
    <dbReference type="NCBI Taxonomy" id="1461581"/>
    <lineage>
        <taxon>Bacteria</taxon>
        <taxon>Pseudomonadati</taxon>
        <taxon>Pseudomonadota</taxon>
        <taxon>Gammaproteobacteria</taxon>
        <taxon>Pseudomonadales</taxon>
        <taxon>Pseudomonadaceae</taxon>
        <taxon>Pseudomonas</taxon>
    </lineage>
</organism>
<dbReference type="Pfam" id="PF11920">
    <property type="entry name" value="DUF3438"/>
    <property type="match status" value="1"/>
</dbReference>
<protein>
    <submittedName>
        <fullName evidence="2">Integrating conjugative element protein</fullName>
    </submittedName>
</protein>
<feature type="chain" id="PRO_5007377908" evidence="1">
    <location>
        <begin position="24"/>
        <end position="273"/>
    </location>
</feature>
<reference evidence="2" key="1">
    <citation type="submission" date="2014-07" db="EMBL/GenBank/DDBJ databases">
        <authorList>
            <person name="Urmite Genomes Urmite Genomes"/>
        </authorList>
    </citation>
    <scope>NUCLEOTIDE SEQUENCE</scope>
    <source>
        <strain evidence="2">12M76_air</strain>
    </source>
</reference>
<accession>A0A078MCU0</accession>
<dbReference type="NCBIfam" id="TIGR03749">
    <property type="entry name" value="conj_TIGR03749"/>
    <property type="match status" value="1"/>
</dbReference>
<feature type="signal peptide" evidence="1">
    <location>
        <begin position="1"/>
        <end position="23"/>
    </location>
</feature>
<dbReference type="RefSeq" id="WP_044498943.1">
    <property type="nucleotide sequence ID" value="NZ_LK391969.1"/>
</dbReference>
<proteinExistence type="predicted"/>
<sequence>MKAWCLLSKALCGVLLLSPMANAIELMVWDRTPLAIDLPVGTERLVVLDRNVSVGLPLSIAQSDVLRVQSTGGVLYLRAQEAFDTQRVQLRDESTGEILLVDLTAKAGASAEQIQVINAEPRNADPDRGEDNKSIQEKRAPLPVLLTRFAAQSLYSPLRVIEPVTGINRVAMQLPQSLSTLLPALPVAATPIAAWSLDGLHVTAIELRNQDPHRAFALDPRYLQGALVAATFMHPSIGVHGQMDDTTTVIIVTRGSLAERLHLPRIQPVGKED</sequence>
<dbReference type="EMBL" id="LK391969">
    <property type="protein sequence ID" value="CEF26388.1"/>
    <property type="molecule type" value="Genomic_DNA"/>
</dbReference>